<protein>
    <submittedName>
        <fullName evidence="6">Fibro-slime domain-containing protein</fullName>
    </submittedName>
</protein>
<gene>
    <name evidence="6" type="ORF">LZC95_38970</name>
</gene>
<evidence type="ECO:0000313" key="7">
    <source>
        <dbReference type="Proteomes" id="UP001379533"/>
    </source>
</evidence>
<dbReference type="Pfam" id="PF07691">
    <property type="entry name" value="PA14"/>
    <property type="match status" value="1"/>
</dbReference>
<reference evidence="6 7" key="1">
    <citation type="submission" date="2021-12" db="EMBL/GenBank/DDBJ databases">
        <title>Discovery of the Pendulisporaceae a myxobacterial family with distinct sporulation behavior and unique specialized metabolism.</title>
        <authorList>
            <person name="Garcia R."/>
            <person name="Popoff A."/>
            <person name="Bader C.D."/>
            <person name="Loehr J."/>
            <person name="Walesch S."/>
            <person name="Walt C."/>
            <person name="Boldt J."/>
            <person name="Bunk B."/>
            <person name="Haeckl F.J.F.P.J."/>
            <person name="Gunesch A.P."/>
            <person name="Birkelbach J."/>
            <person name="Nuebel U."/>
            <person name="Pietschmann T."/>
            <person name="Bach T."/>
            <person name="Mueller R."/>
        </authorList>
    </citation>
    <scope>NUCLEOTIDE SEQUENCE [LARGE SCALE GENOMIC DNA]</scope>
    <source>
        <strain evidence="6 7">MSr12523</strain>
    </source>
</reference>
<proteinExistence type="inferred from homology"/>
<evidence type="ECO:0000256" key="1">
    <source>
        <dbReference type="ARBA" id="ARBA00008709"/>
    </source>
</evidence>
<accession>A0ABZ2K5C0</accession>
<dbReference type="EMBL" id="CP089982">
    <property type="protein sequence ID" value="WXA92422.1"/>
    <property type="molecule type" value="Genomic_DNA"/>
</dbReference>
<feature type="region of interest" description="Disordered" evidence="4">
    <location>
        <begin position="26"/>
        <end position="60"/>
    </location>
</feature>
<dbReference type="PROSITE" id="PS51820">
    <property type="entry name" value="PA14"/>
    <property type="match status" value="1"/>
</dbReference>
<evidence type="ECO:0000256" key="4">
    <source>
        <dbReference type="SAM" id="MobiDB-lite"/>
    </source>
</evidence>
<keyword evidence="7" id="KW-1185">Reference proteome</keyword>
<dbReference type="PANTHER" id="PTHR31137">
    <property type="entry name" value="PROTEIN PSIB-RELATED-RELATED"/>
    <property type="match status" value="1"/>
</dbReference>
<organism evidence="6 7">
    <name type="scientific">Pendulispora brunnea</name>
    <dbReference type="NCBI Taxonomy" id="2905690"/>
    <lineage>
        <taxon>Bacteria</taxon>
        <taxon>Pseudomonadati</taxon>
        <taxon>Myxococcota</taxon>
        <taxon>Myxococcia</taxon>
        <taxon>Myxococcales</taxon>
        <taxon>Sorangiineae</taxon>
        <taxon>Pendulisporaceae</taxon>
        <taxon>Pendulispora</taxon>
    </lineage>
</organism>
<feature type="domain" description="PA14" evidence="5">
    <location>
        <begin position="177"/>
        <end position="313"/>
    </location>
</feature>
<dbReference type="InterPro" id="IPR037524">
    <property type="entry name" value="PA14/GLEYA"/>
</dbReference>
<evidence type="ECO:0000313" key="6">
    <source>
        <dbReference type="EMBL" id="WXA92422.1"/>
    </source>
</evidence>
<evidence type="ECO:0000256" key="2">
    <source>
        <dbReference type="ARBA" id="ARBA00022729"/>
    </source>
</evidence>
<dbReference type="InterPro" id="IPR051154">
    <property type="entry name" value="Prespore-cell_inducing_factor"/>
</dbReference>
<evidence type="ECO:0000259" key="5">
    <source>
        <dbReference type="PROSITE" id="PS51820"/>
    </source>
</evidence>
<dbReference type="RefSeq" id="WP_394843025.1">
    <property type="nucleotide sequence ID" value="NZ_CP089982.1"/>
</dbReference>
<dbReference type="NCBIfam" id="TIGR02148">
    <property type="entry name" value="Fibro_Slime"/>
    <property type="match status" value="1"/>
</dbReference>
<keyword evidence="2" id="KW-0732">Signal</keyword>
<sequence>MLFISAIGGGAYLMACGSDGSEFDNSRGDGGGLNGDGSDNGGGFGEGGFGEGGSGGDGGECEHVIQAVIRDFKPCNAQITGSEEADDQGCKDSAQGHPDFEHFQGDEATTGIVAEALSLPDRKPAYVGDGPHHYPNQPNKFETTSKTAFDAWYHDVAGDGLNANRRIIVPLELKETITDAGAKHYVFDDRTFFPIDGKGFGNGPKEQNGNPATHNFAFTTEAHFSFVYNGGEEFTFRGDDDLWLFINNKLAIDLGGLHPELLATVKLDEQAARLGLVKGQRYPMDLFHAERHTTASRFRIDTTIECVSNSPVH</sequence>
<feature type="compositionally biased region" description="Gly residues" evidence="4">
    <location>
        <begin position="28"/>
        <end position="58"/>
    </location>
</feature>
<name>A0ABZ2K5C0_9BACT</name>
<dbReference type="SMART" id="SM00758">
    <property type="entry name" value="PA14"/>
    <property type="match status" value="1"/>
</dbReference>
<keyword evidence="3" id="KW-0325">Glycoprotein</keyword>
<dbReference type="InterPro" id="IPR011658">
    <property type="entry name" value="PA14_dom"/>
</dbReference>
<dbReference type="InterPro" id="IPR011874">
    <property type="entry name" value="Fibro_Slime"/>
</dbReference>
<comment type="similarity">
    <text evidence="1">Belongs to the prespore-cell-inducing factor family.</text>
</comment>
<dbReference type="Proteomes" id="UP001379533">
    <property type="component" value="Chromosome"/>
</dbReference>
<evidence type="ECO:0000256" key="3">
    <source>
        <dbReference type="ARBA" id="ARBA00023180"/>
    </source>
</evidence>